<name>A0A0D2NM42_HYPSF</name>
<feature type="compositionally biased region" description="Pro residues" evidence="1">
    <location>
        <begin position="1"/>
        <end position="10"/>
    </location>
</feature>
<dbReference type="AlphaFoldDB" id="A0A0D2NM42"/>
<evidence type="ECO:0000313" key="3">
    <source>
        <dbReference type="Proteomes" id="UP000054270"/>
    </source>
</evidence>
<feature type="compositionally biased region" description="Basic and acidic residues" evidence="1">
    <location>
        <begin position="90"/>
        <end position="102"/>
    </location>
</feature>
<evidence type="ECO:0000256" key="1">
    <source>
        <dbReference type="SAM" id="MobiDB-lite"/>
    </source>
</evidence>
<dbReference type="EMBL" id="KN817599">
    <property type="protein sequence ID" value="KJA17726.1"/>
    <property type="molecule type" value="Genomic_DNA"/>
</dbReference>
<feature type="compositionally biased region" description="Low complexity" evidence="1">
    <location>
        <begin position="48"/>
        <end position="70"/>
    </location>
</feature>
<dbReference type="OMA" id="PHEVWAT"/>
<protein>
    <submittedName>
        <fullName evidence="2">Uncharacterized protein</fullName>
    </submittedName>
</protein>
<organism evidence="2 3">
    <name type="scientific">Hypholoma sublateritium (strain FD-334 SS-4)</name>
    <dbReference type="NCBI Taxonomy" id="945553"/>
    <lineage>
        <taxon>Eukaryota</taxon>
        <taxon>Fungi</taxon>
        <taxon>Dikarya</taxon>
        <taxon>Basidiomycota</taxon>
        <taxon>Agaricomycotina</taxon>
        <taxon>Agaricomycetes</taxon>
        <taxon>Agaricomycetidae</taxon>
        <taxon>Agaricales</taxon>
        <taxon>Agaricineae</taxon>
        <taxon>Strophariaceae</taxon>
        <taxon>Hypholoma</taxon>
    </lineage>
</organism>
<dbReference type="OrthoDB" id="3071565at2759"/>
<sequence>MSSPTPPGTPKPAGSRWASRMGAAVRRSSTLLSIARPTTPQTDRDSDTSSLRKSSSREALSSSLTPKVNTAPPPVAAPEVTIPTPIAESPAREAEATQREALGRSPLVQAADTDGAAAPSADPPPAAPVQDLASPVTYVPPPLIDSSAGNPGAFTDILDTIPQPDVVKDPYAATNTGRSVAPSVVEEPQAVVESPQAIVESPQHVATEEPAPEYSPPPVIDSAAGNPGAFTDEPDALPQSVVARDPIIDPVPEPVSAPAVIEEPAVINAAVVETKADPVEVLTPAAPAMDHSESYFDDKPLAESMSDYDPTEPAPTEFAQAIEANVPIVRHDTPEPVEAVAPVAAAAAIAVVAAEEAQHGEAASYYNAAPPMPVPEMQPAPAEEVQGTNGYAAADGTRGMPQPYGNTVPPFGMDYSSPDIWASAEHVKPHEVWATAPDPAPVAVAEESGYHTSLPIQIPVPIRASASVGNGHGSIHSFSSGIKMPNPHGDSPEDPFADPPVLRTQVFPESQEDAQRITMPLIPFAEVIPQPVARMPSAHSSIEHFTIKMPDAGIEYVPVVRTTPD</sequence>
<feature type="compositionally biased region" description="Polar residues" evidence="1">
    <location>
        <begin position="27"/>
        <end position="41"/>
    </location>
</feature>
<keyword evidence="3" id="KW-1185">Reference proteome</keyword>
<evidence type="ECO:0000313" key="2">
    <source>
        <dbReference type="EMBL" id="KJA17726.1"/>
    </source>
</evidence>
<gene>
    <name evidence="2" type="ORF">HYPSUDRAFT_1005282</name>
</gene>
<dbReference type="Proteomes" id="UP000054270">
    <property type="component" value="Unassembled WGS sequence"/>
</dbReference>
<proteinExistence type="predicted"/>
<reference evidence="3" key="1">
    <citation type="submission" date="2014-04" db="EMBL/GenBank/DDBJ databases">
        <title>Evolutionary Origins and Diversification of the Mycorrhizal Mutualists.</title>
        <authorList>
            <consortium name="DOE Joint Genome Institute"/>
            <consortium name="Mycorrhizal Genomics Consortium"/>
            <person name="Kohler A."/>
            <person name="Kuo A."/>
            <person name="Nagy L.G."/>
            <person name="Floudas D."/>
            <person name="Copeland A."/>
            <person name="Barry K.W."/>
            <person name="Cichocki N."/>
            <person name="Veneault-Fourrey C."/>
            <person name="LaButti K."/>
            <person name="Lindquist E.A."/>
            <person name="Lipzen A."/>
            <person name="Lundell T."/>
            <person name="Morin E."/>
            <person name="Murat C."/>
            <person name="Riley R."/>
            <person name="Ohm R."/>
            <person name="Sun H."/>
            <person name="Tunlid A."/>
            <person name="Henrissat B."/>
            <person name="Grigoriev I.V."/>
            <person name="Hibbett D.S."/>
            <person name="Martin F."/>
        </authorList>
    </citation>
    <scope>NUCLEOTIDE SEQUENCE [LARGE SCALE GENOMIC DNA]</scope>
    <source>
        <strain evidence="3">FD-334 SS-4</strain>
    </source>
</reference>
<dbReference type="STRING" id="945553.A0A0D2NM42"/>
<feature type="compositionally biased region" description="Low complexity" evidence="1">
    <location>
        <begin position="110"/>
        <end position="120"/>
    </location>
</feature>
<feature type="region of interest" description="Disordered" evidence="1">
    <location>
        <begin position="1"/>
        <end position="144"/>
    </location>
</feature>
<accession>A0A0D2NM42</accession>